<reference evidence="3" key="1">
    <citation type="submission" date="2025-08" db="UniProtKB">
        <authorList>
            <consortium name="RefSeq"/>
        </authorList>
    </citation>
    <scope>IDENTIFICATION</scope>
    <source>
        <tissue evidence="3">Muscle</tissue>
    </source>
</reference>
<dbReference type="AlphaFoldDB" id="A0A6I9MYH9"/>
<dbReference type="OrthoDB" id="311712at2759"/>
<keyword evidence="2" id="KW-1185">Reference proteome</keyword>
<proteinExistence type="predicted"/>
<protein>
    <submittedName>
        <fullName evidence="3">WD repeat-containing protein 59-like</fullName>
    </submittedName>
</protein>
<name>A0A6I9MYH9_9TELE</name>
<sequence>MKMRSESQSTLRLYSGSPTRSDKDTVSISSFYYKERKSRRFKTKREGMDYGQRPIKLAGKVIIQEISFLLPVHKALGESYM</sequence>
<feature type="compositionally biased region" description="Polar residues" evidence="1">
    <location>
        <begin position="1"/>
        <end position="19"/>
    </location>
</feature>
<accession>A0A6I9MYH9</accession>
<gene>
    <name evidence="3" type="primary">LOC104943053</name>
</gene>
<organism evidence="2 3">
    <name type="scientific">Notothenia coriiceps</name>
    <name type="common">black rockcod</name>
    <dbReference type="NCBI Taxonomy" id="8208"/>
    <lineage>
        <taxon>Eukaryota</taxon>
        <taxon>Metazoa</taxon>
        <taxon>Chordata</taxon>
        <taxon>Craniata</taxon>
        <taxon>Vertebrata</taxon>
        <taxon>Euteleostomi</taxon>
        <taxon>Actinopterygii</taxon>
        <taxon>Neopterygii</taxon>
        <taxon>Teleostei</taxon>
        <taxon>Neoteleostei</taxon>
        <taxon>Acanthomorphata</taxon>
        <taxon>Eupercaria</taxon>
        <taxon>Perciformes</taxon>
        <taxon>Notothenioidei</taxon>
        <taxon>Nototheniidae</taxon>
        <taxon>Notothenia</taxon>
    </lineage>
</organism>
<evidence type="ECO:0000256" key="1">
    <source>
        <dbReference type="SAM" id="MobiDB-lite"/>
    </source>
</evidence>
<dbReference type="GeneID" id="104943053"/>
<evidence type="ECO:0000313" key="3">
    <source>
        <dbReference type="RefSeq" id="XP_010766675.1"/>
    </source>
</evidence>
<evidence type="ECO:0000313" key="2">
    <source>
        <dbReference type="Proteomes" id="UP000504611"/>
    </source>
</evidence>
<dbReference type="Proteomes" id="UP000504611">
    <property type="component" value="Unplaced"/>
</dbReference>
<dbReference type="RefSeq" id="XP_010766675.1">
    <property type="nucleotide sequence ID" value="XM_010768373.1"/>
</dbReference>
<dbReference type="KEGG" id="ncc:104943053"/>
<feature type="region of interest" description="Disordered" evidence="1">
    <location>
        <begin position="1"/>
        <end position="24"/>
    </location>
</feature>